<dbReference type="STRING" id="177199.A0A420Y2X6"/>
<evidence type="ECO:0000313" key="3">
    <source>
        <dbReference type="EMBL" id="RKU42222.1"/>
    </source>
</evidence>
<name>A0A420Y2X6_9PEZI</name>
<dbReference type="PANTHER" id="PTHR13082">
    <property type="entry name" value="SAP18"/>
    <property type="match status" value="1"/>
</dbReference>
<dbReference type="InterPro" id="IPR010516">
    <property type="entry name" value="SAP18"/>
</dbReference>
<gene>
    <name evidence="3" type="ORF">DL546_001073</name>
</gene>
<dbReference type="InterPro" id="IPR042534">
    <property type="entry name" value="SAP18_sf"/>
</dbReference>
<dbReference type="Pfam" id="PF06487">
    <property type="entry name" value="SAP18"/>
    <property type="match status" value="1"/>
</dbReference>
<dbReference type="GO" id="GO:0005634">
    <property type="term" value="C:nucleus"/>
    <property type="evidence" value="ECO:0007669"/>
    <property type="project" value="TreeGrafter"/>
</dbReference>
<dbReference type="AlphaFoldDB" id="A0A420Y2X6"/>
<feature type="compositionally biased region" description="Basic and acidic residues" evidence="2">
    <location>
        <begin position="193"/>
        <end position="226"/>
    </location>
</feature>
<organism evidence="3 4">
    <name type="scientific">Coniochaeta pulveracea</name>
    <dbReference type="NCBI Taxonomy" id="177199"/>
    <lineage>
        <taxon>Eukaryota</taxon>
        <taxon>Fungi</taxon>
        <taxon>Dikarya</taxon>
        <taxon>Ascomycota</taxon>
        <taxon>Pezizomycotina</taxon>
        <taxon>Sordariomycetes</taxon>
        <taxon>Sordariomycetidae</taxon>
        <taxon>Coniochaetales</taxon>
        <taxon>Coniochaetaceae</taxon>
        <taxon>Coniochaeta</taxon>
    </lineage>
</organism>
<dbReference type="Gene3D" id="3.10.20.550">
    <property type="entry name" value="ASAP complex, SAP18 subunit"/>
    <property type="match status" value="1"/>
</dbReference>
<comment type="similarity">
    <text evidence="1">Belongs to the SAP18 family.</text>
</comment>
<evidence type="ECO:0000313" key="4">
    <source>
        <dbReference type="Proteomes" id="UP000275385"/>
    </source>
</evidence>
<proteinExistence type="inferred from homology"/>
<evidence type="ECO:0000256" key="2">
    <source>
        <dbReference type="SAM" id="MobiDB-lite"/>
    </source>
</evidence>
<feature type="compositionally biased region" description="Gly residues" evidence="2">
    <location>
        <begin position="247"/>
        <end position="258"/>
    </location>
</feature>
<reference evidence="3 4" key="1">
    <citation type="submission" date="2018-08" db="EMBL/GenBank/DDBJ databases">
        <title>Draft genome of the lignicolous fungus Coniochaeta pulveracea.</title>
        <authorList>
            <person name="Borstlap C.J."/>
            <person name="De Witt R.N."/>
            <person name="Botha A."/>
            <person name="Volschenk H."/>
        </authorList>
    </citation>
    <scope>NUCLEOTIDE SEQUENCE [LARGE SCALE GENOMIC DNA]</scope>
    <source>
        <strain evidence="3 4">CAB683</strain>
    </source>
</reference>
<dbReference type="PANTHER" id="PTHR13082:SF0">
    <property type="entry name" value="HISTONE DEACETYLASE COMPLEX SUBUNIT SAP18"/>
    <property type="match status" value="1"/>
</dbReference>
<feature type="region of interest" description="Disordered" evidence="2">
    <location>
        <begin position="183"/>
        <end position="258"/>
    </location>
</feature>
<accession>A0A420Y2X6</accession>
<dbReference type="Proteomes" id="UP000275385">
    <property type="component" value="Unassembled WGS sequence"/>
</dbReference>
<keyword evidence="4" id="KW-1185">Reference proteome</keyword>
<dbReference type="EMBL" id="QVQW01000059">
    <property type="protein sequence ID" value="RKU42222.1"/>
    <property type="molecule type" value="Genomic_DNA"/>
</dbReference>
<dbReference type="OrthoDB" id="440566at2759"/>
<sequence>MDSPDKTPEGEPTTRFLVRLFYRTGAFHRPDEFSTLSHLPEHLQLYTTETSTLLELTHLLAAAVPQSLPSPAIGTRVAFRHVYQDTRLPPSYNASSHTPPPPRFISKDIGSLVIGEHGPGVEDDPDLPVHERTASAENKTLGDVKFVGGDYLNCAILPPVPETGAVASLSSIKVDAGTGRRVVGAGAPLPPPGRRENGAYAEPRGRRDERGGRDWDRNRGPDRDRGFGAVPNGEWRRGERLPEAAPRGGGRRGGGGRW</sequence>
<protein>
    <recommendedName>
        <fullName evidence="5">Sin3-associated polypeptide Sap18</fullName>
    </recommendedName>
</protein>
<comment type="caution">
    <text evidence="3">The sequence shown here is derived from an EMBL/GenBank/DDBJ whole genome shotgun (WGS) entry which is preliminary data.</text>
</comment>
<evidence type="ECO:0000256" key="1">
    <source>
        <dbReference type="ARBA" id="ARBA00009143"/>
    </source>
</evidence>
<evidence type="ECO:0008006" key="5">
    <source>
        <dbReference type="Google" id="ProtNLM"/>
    </source>
</evidence>